<dbReference type="Proteomes" id="UP001597221">
    <property type="component" value="Unassembled WGS sequence"/>
</dbReference>
<keyword evidence="1" id="KW-1133">Transmembrane helix</keyword>
<evidence type="ECO:0008006" key="4">
    <source>
        <dbReference type="Google" id="ProtNLM"/>
    </source>
</evidence>
<organism evidence="2 3">
    <name type="scientific">Oceanobacillus luteolus</name>
    <dbReference type="NCBI Taxonomy" id="1274358"/>
    <lineage>
        <taxon>Bacteria</taxon>
        <taxon>Bacillati</taxon>
        <taxon>Bacillota</taxon>
        <taxon>Bacilli</taxon>
        <taxon>Bacillales</taxon>
        <taxon>Bacillaceae</taxon>
        <taxon>Oceanobacillus</taxon>
    </lineage>
</organism>
<proteinExistence type="predicted"/>
<reference evidence="3" key="1">
    <citation type="journal article" date="2019" name="Int. J. Syst. Evol. Microbiol.">
        <title>The Global Catalogue of Microorganisms (GCM) 10K type strain sequencing project: providing services to taxonomists for standard genome sequencing and annotation.</title>
        <authorList>
            <consortium name="The Broad Institute Genomics Platform"/>
            <consortium name="The Broad Institute Genome Sequencing Center for Infectious Disease"/>
            <person name="Wu L."/>
            <person name="Ma J."/>
        </authorList>
    </citation>
    <scope>NUCLEOTIDE SEQUENCE [LARGE SCALE GENOMIC DNA]</scope>
    <source>
        <strain evidence="3">CGMCC 1.12376</strain>
    </source>
</reference>
<dbReference type="RefSeq" id="WP_251517330.1">
    <property type="nucleotide sequence ID" value="NZ_JAMBON010000054.1"/>
</dbReference>
<feature type="transmembrane region" description="Helical" evidence="1">
    <location>
        <begin position="57"/>
        <end position="78"/>
    </location>
</feature>
<keyword evidence="1" id="KW-0472">Membrane</keyword>
<protein>
    <recommendedName>
        <fullName evidence="4">DUF4064 domain-containing protein</fullName>
    </recommendedName>
</protein>
<gene>
    <name evidence="2" type="ORF">ACFSBH_14500</name>
</gene>
<keyword evidence="3" id="KW-1185">Reference proteome</keyword>
<name>A0ABW4HTA2_9BACI</name>
<evidence type="ECO:0000313" key="3">
    <source>
        <dbReference type="Proteomes" id="UP001597221"/>
    </source>
</evidence>
<evidence type="ECO:0000256" key="1">
    <source>
        <dbReference type="SAM" id="Phobius"/>
    </source>
</evidence>
<feature type="transmembrane region" description="Helical" evidence="1">
    <location>
        <begin position="12"/>
        <end position="37"/>
    </location>
</feature>
<dbReference type="EMBL" id="JBHUDE010000135">
    <property type="protein sequence ID" value="MFD1608833.1"/>
    <property type="molecule type" value="Genomic_DNA"/>
</dbReference>
<feature type="transmembrane region" description="Helical" evidence="1">
    <location>
        <begin position="90"/>
        <end position="120"/>
    </location>
</feature>
<evidence type="ECO:0000313" key="2">
    <source>
        <dbReference type="EMBL" id="MFD1608833.1"/>
    </source>
</evidence>
<comment type="caution">
    <text evidence="2">The sequence shown here is derived from an EMBL/GenBank/DDBJ whole genome shotgun (WGS) entry which is preliminary data.</text>
</comment>
<accession>A0ABW4HTA2</accession>
<keyword evidence="1" id="KW-0812">Transmembrane</keyword>
<sequence length="131" mass="14130">MDKNIWMGRLLSKIGGIICLSIAAVLILISIVTPVTITINGEQTIGRIWEIASHPSAFLFWLGILFYLIVLGIAGLFISKRAVVKPAKGLGIILIFLGFPALPVLGVGLLYMIAGVQIVFTSGMKNLHNLM</sequence>